<feature type="transmembrane region" description="Helical" evidence="1">
    <location>
        <begin position="29"/>
        <end position="47"/>
    </location>
</feature>
<dbReference type="STRING" id="717606.PaecuDRAFT_2445"/>
<dbReference type="InterPro" id="IPR032531">
    <property type="entry name" value="DUF4956"/>
</dbReference>
<dbReference type="OrthoDB" id="9803265at2"/>
<name>E0I9V8_9BACL</name>
<dbReference type="Proteomes" id="UP000005387">
    <property type="component" value="Unassembled WGS sequence"/>
</dbReference>
<keyword evidence="1" id="KW-0812">Transmembrane</keyword>
<proteinExistence type="predicted"/>
<protein>
    <recommendedName>
        <fullName evidence="4">DUF4956 domain-containing protein</fullName>
    </recommendedName>
</protein>
<evidence type="ECO:0000313" key="3">
    <source>
        <dbReference type="Proteomes" id="UP000005387"/>
    </source>
</evidence>
<dbReference type="AlphaFoldDB" id="E0I9V8"/>
<keyword evidence="3" id="KW-1185">Reference proteome</keyword>
<feature type="transmembrane region" description="Helical" evidence="1">
    <location>
        <begin position="109"/>
        <end position="142"/>
    </location>
</feature>
<evidence type="ECO:0000313" key="2">
    <source>
        <dbReference type="EMBL" id="EFM10535.1"/>
    </source>
</evidence>
<dbReference type="Pfam" id="PF16316">
    <property type="entry name" value="DUF4956"/>
    <property type="match status" value="1"/>
</dbReference>
<accession>E0I9V8</accession>
<evidence type="ECO:0000256" key="1">
    <source>
        <dbReference type="SAM" id="Phobius"/>
    </source>
</evidence>
<gene>
    <name evidence="2" type="ORF">PaecuDRAFT_2445</name>
</gene>
<keyword evidence="1" id="KW-1133">Transmembrane helix</keyword>
<reference evidence="2 3" key="1">
    <citation type="submission" date="2010-07" db="EMBL/GenBank/DDBJ databases">
        <title>The draft genome of Paenibacillus curdlanolyticus YK9.</title>
        <authorList>
            <consortium name="US DOE Joint Genome Institute (JGI-PGF)"/>
            <person name="Lucas S."/>
            <person name="Copeland A."/>
            <person name="Lapidus A."/>
            <person name="Cheng J.-F."/>
            <person name="Bruce D."/>
            <person name="Goodwin L."/>
            <person name="Pitluck S."/>
            <person name="Land M.L."/>
            <person name="Hauser L."/>
            <person name="Chang Y.-J."/>
            <person name="Jeffries C."/>
            <person name="Anderson I.J."/>
            <person name="Johnson E."/>
            <person name="Loganathan U."/>
            <person name="Mulhopadhyay B."/>
            <person name="Kyrpides N."/>
            <person name="Woyke T.J."/>
        </authorList>
    </citation>
    <scope>NUCLEOTIDE SEQUENCE [LARGE SCALE GENOMIC DNA]</scope>
    <source>
        <strain evidence="2 3">YK9</strain>
    </source>
</reference>
<dbReference type="EMBL" id="AEDD01000006">
    <property type="protein sequence ID" value="EFM10535.1"/>
    <property type="molecule type" value="Genomic_DNA"/>
</dbReference>
<dbReference type="RefSeq" id="WP_006038439.1">
    <property type="nucleotide sequence ID" value="NZ_AEDD01000006.1"/>
</dbReference>
<organism evidence="2 3">
    <name type="scientific">Paenibacillus curdlanolyticus YK9</name>
    <dbReference type="NCBI Taxonomy" id="717606"/>
    <lineage>
        <taxon>Bacteria</taxon>
        <taxon>Bacillati</taxon>
        <taxon>Bacillota</taxon>
        <taxon>Bacilli</taxon>
        <taxon>Bacillales</taxon>
        <taxon>Paenibacillaceae</taxon>
        <taxon>Paenibacillus</taxon>
    </lineage>
</organism>
<evidence type="ECO:0008006" key="4">
    <source>
        <dbReference type="Google" id="ProtNLM"/>
    </source>
</evidence>
<dbReference type="eggNOG" id="COG1285">
    <property type="taxonomic scope" value="Bacteria"/>
</dbReference>
<sequence>MEDTLNFKDIFKKSMLELDAFKNVSWVEIFWGLLISFLLGMFIYFVYQRCFRGVVYSHNYNVSFVLMTLITTLIIMTISTNIVLSLGMVGALSIVRFRTAVKDPLDIVYMFWAISVGIATGAKLYPIAIFGSLFIALVVFLLSRRKVKTAPFLLILHYEEALADEGIKTALRKMKYTLKSKTIRKQMTELTVELRINADNTAFVQSISEIPGVADVALVSYNGDYAP</sequence>
<keyword evidence="1" id="KW-0472">Membrane</keyword>
<feature type="transmembrane region" description="Helical" evidence="1">
    <location>
        <begin position="59"/>
        <end position="89"/>
    </location>
</feature>